<gene>
    <name evidence="2" type="ORF">KDK92_05745</name>
</gene>
<dbReference type="EMBL" id="JAGSOJ010000001">
    <property type="protein sequence ID" value="MCM1989237.1"/>
    <property type="molecule type" value="Genomic_DNA"/>
</dbReference>
<dbReference type="InterPro" id="IPR051172">
    <property type="entry name" value="Chlamydia_OmcB"/>
</dbReference>
<sequence length="551" mass="58665">MPLVNRFTTTTQGAMTFTGNTLGLSKETNTNNAGIRDSIGAFISLNLALQVPTYPFPPGTTLNWQDNSSQAILNIPAGSTILYAELIWSGQYKTGGVDLSAFIDNTIDFTTPVGTSSITFDPATRFNLVVSSNNSWYVRSADVTSLVQAGGAGAYSAGRIVGTVLNTDNTLNYAGWTLGVIYQNNTLPVRNMTLFVGVELITTGTGDVDATISGFMTPPTGPVNARILVSSAEGDANRTGDQLLFGETVGTLSNLFGPRNPTNNFFGSQINDDLGNTDTSGSFGNQNQNPIIAQNIVAGRQGWDITNVDGSTQINNGQTSAVVRFTTAGDFYSPNALGVQIDSIPTDEPDIEVIKCTDKLTVTNGEMITFTIIIKNTGTADAVNCELTDIIPTGMEFIPTTVSINGVSNVSANPNNGIDLGTIEVDDVITVTFMVMVNAATTPVEITNNATLDFESQGTPDTAVSNDITILVKDDLTNQDTLYYYADTLQDFANDFCNNVIPTILNLISTDINKVVDILESELCSCKNNEDLIARGVCDIAKDSIEEDNCC</sequence>
<dbReference type="NCBIfam" id="TIGR01451">
    <property type="entry name" value="B_ant_repeat"/>
    <property type="match status" value="1"/>
</dbReference>
<dbReference type="AlphaFoldDB" id="A0A9J6P041"/>
<dbReference type="PANTHER" id="PTHR34819:SF3">
    <property type="entry name" value="CELL SURFACE PROTEIN"/>
    <property type="match status" value="1"/>
</dbReference>
<dbReference type="Pfam" id="PF01345">
    <property type="entry name" value="DUF11"/>
    <property type="match status" value="1"/>
</dbReference>
<dbReference type="InterPro" id="IPR047589">
    <property type="entry name" value="DUF11_rpt"/>
</dbReference>
<comment type="caution">
    <text evidence="2">The sequence shown here is derived from an EMBL/GenBank/DDBJ whole genome shotgun (WGS) entry which is preliminary data.</text>
</comment>
<protein>
    <submittedName>
        <fullName evidence="2">DUF11 domain-containing protein</fullName>
    </submittedName>
</protein>
<evidence type="ECO:0000313" key="2">
    <source>
        <dbReference type="EMBL" id="MCM1989237.1"/>
    </source>
</evidence>
<reference evidence="2" key="1">
    <citation type="journal article" date="2021" name="mSystems">
        <title>Bacteria and Archaea Synergistically Convert Glycine Betaine to Biogenic Methane in the Formosa Cold Seep of the South China Sea.</title>
        <authorList>
            <person name="Li L."/>
            <person name="Zhang W."/>
            <person name="Zhang S."/>
            <person name="Song L."/>
            <person name="Sun Q."/>
            <person name="Zhang H."/>
            <person name="Xiang H."/>
            <person name="Dong X."/>
        </authorList>
    </citation>
    <scope>NUCLEOTIDE SEQUENCE</scope>
    <source>
        <strain evidence="2">ZWT</strain>
    </source>
</reference>
<evidence type="ECO:0000259" key="1">
    <source>
        <dbReference type="Pfam" id="PF01345"/>
    </source>
</evidence>
<reference evidence="2" key="2">
    <citation type="submission" date="2021-04" db="EMBL/GenBank/DDBJ databases">
        <authorList>
            <person name="Dong X."/>
        </authorList>
    </citation>
    <scope>NUCLEOTIDE SEQUENCE</scope>
    <source>
        <strain evidence="2">ZWT</strain>
    </source>
</reference>
<accession>A0A9J6P041</accession>
<dbReference type="SUPFAM" id="SSF49401">
    <property type="entry name" value="Bacterial adhesins"/>
    <property type="match status" value="1"/>
</dbReference>
<dbReference type="PANTHER" id="PTHR34819">
    <property type="entry name" value="LARGE CYSTEINE-RICH PERIPLASMIC PROTEIN OMCB"/>
    <property type="match status" value="1"/>
</dbReference>
<name>A0A9J6P041_9CLOT</name>
<keyword evidence="3" id="KW-1185">Reference proteome</keyword>
<evidence type="ECO:0000313" key="3">
    <source>
        <dbReference type="Proteomes" id="UP001056429"/>
    </source>
</evidence>
<proteinExistence type="predicted"/>
<feature type="domain" description="DUF11" evidence="1">
    <location>
        <begin position="350"/>
        <end position="468"/>
    </location>
</feature>
<dbReference type="RefSeq" id="WP_250858202.1">
    <property type="nucleotide sequence ID" value="NZ_JAGSOJ010000001.1"/>
</dbReference>
<organism evidence="2 3">
    <name type="scientific">Oceanirhabdus seepicola</name>
    <dbReference type="NCBI Taxonomy" id="2828781"/>
    <lineage>
        <taxon>Bacteria</taxon>
        <taxon>Bacillati</taxon>
        <taxon>Bacillota</taxon>
        <taxon>Clostridia</taxon>
        <taxon>Eubacteriales</taxon>
        <taxon>Clostridiaceae</taxon>
        <taxon>Oceanirhabdus</taxon>
    </lineage>
</organism>
<dbReference type="InterPro" id="IPR001434">
    <property type="entry name" value="OmcB-like_DUF11"/>
</dbReference>
<dbReference type="Proteomes" id="UP001056429">
    <property type="component" value="Unassembled WGS sequence"/>
</dbReference>
<dbReference type="InterPro" id="IPR008966">
    <property type="entry name" value="Adhesion_dom_sf"/>
</dbReference>